<dbReference type="AlphaFoldDB" id="A0ABD2KRW4"/>
<name>A0ABD2KRW4_9BILA</name>
<dbReference type="Proteomes" id="UP001620626">
    <property type="component" value="Unassembled WGS sequence"/>
</dbReference>
<gene>
    <name evidence="3" type="ORF">niasHT_021572</name>
    <name evidence="2" type="ORF">niasHT_037236</name>
</gene>
<sequence length="115" mass="12214">MGSCFSGDKTDQSDSQHYVKKYGTDQHQQKQALSAMSSFNSSKGVGLGISMMMYQAGMLAGCAAPSSMGGGDLGSLRDQIRKAKAEGRTVTVMNGCVYIDYQLKAQLPPGFSLES</sequence>
<accession>A0ABD2KRW4</accession>
<comment type="caution">
    <text evidence="3">The sequence shown here is derived from an EMBL/GenBank/DDBJ whole genome shotgun (WGS) entry which is preliminary data.</text>
</comment>
<evidence type="ECO:0000313" key="4">
    <source>
        <dbReference type="Proteomes" id="UP001620626"/>
    </source>
</evidence>
<organism evidence="3 4">
    <name type="scientific">Heterodera trifolii</name>
    <dbReference type="NCBI Taxonomy" id="157864"/>
    <lineage>
        <taxon>Eukaryota</taxon>
        <taxon>Metazoa</taxon>
        <taxon>Ecdysozoa</taxon>
        <taxon>Nematoda</taxon>
        <taxon>Chromadorea</taxon>
        <taxon>Rhabditida</taxon>
        <taxon>Tylenchina</taxon>
        <taxon>Tylenchomorpha</taxon>
        <taxon>Tylenchoidea</taxon>
        <taxon>Heteroderidae</taxon>
        <taxon>Heteroderinae</taxon>
        <taxon>Heterodera</taxon>
    </lineage>
</organism>
<feature type="region of interest" description="Disordered" evidence="1">
    <location>
        <begin position="1"/>
        <end position="25"/>
    </location>
</feature>
<reference evidence="3 4" key="1">
    <citation type="submission" date="2024-10" db="EMBL/GenBank/DDBJ databases">
        <authorList>
            <person name="Kim D."/>
        </authorList>
    </citation>
    <scope>NUCLEOTIDE SEQUENCE [LARGE SCALE GENOMIC DNA]</scope>
    <source>
        <strain evidence="3">BH-2024</strain>
    </source>
</reference>
<proteinExistence type="predicted"/>
<protein>
    <submittedName>
        <fullName evidence="3">Uncharacterized protein</fullName>
    </submittedName>
</protein>
<dbReference type="EMBL" id="JBICBT010000679">
    <property type="protein sequence ID" value="KAL3105689.1"/>
    <property type="molecule type" value="Genomic_DNA"/>
</dbReference>
<evidence type="ECO:0000313" key="2">
    <source>
        <dbReference type="EMBL" id="KAL3081514.1"/>
    </source>
</evidence>
<evidence type="ECO:0000313" key="3">
    <source>
        <dbReference type="EMBL" id="KAL3105689.1"/>
    </source>
</evidence>
<keyword evidence="4" id="KW-1185">Reference proteome</keyword>
<dbReference type="EMBL" id="JBICBT010001133">
    <property type="protein sequence ID" value="KAL3081514.1"/>
    <property type="molecule type" value="Genomic_DNA"/>
</dbReference>
<evidence type="ECO:0000256" key="1">
    <source>
        <dbReference type="SAM" id="MobiDB-lite"/>
    </source>
</evidence>